<accession>A0A6B0VNP7</accession>
<reference evidence="3 4" key="1">
    <citation type="submission" date="2020-01" db="EMBL/GenBank/DDBJ databases">
        <title>Natronorubrum sp. JWXQ-INN 674 isolated from Inner Mongolia Autonomous Region of China.</title>
        <authorList>
            <person name="Xue Q."/>
        </authorList>
    </citation>
    <scope>NUCLEOTIDE SEQUENCE [LARGE SCALE GENOMIC DNA]</scope>
    <source>
        <strain evidence="3 4">JWXQ-INN-674</strain>
    </source>
</reference>
<protein>
    <submittedName>
        <fullName evidence="3">Peptidoglycan DD-metalloendopeptidase family protein</fullName>
    </submittedName>
</protein>
<dbReference type="PANTHER" id="PTHR21666">
    <property type="entry name" value="PEPTIDASE-RELATED"/>
    <property type="match status" value="1"/>
</dbReference>
<comment type="caution">
    <text evidence="3">The sequence shown here is derived from an EMBL/GenBank/DDBJ whole genome shotgun (WGS) entry which is preliminary data.</text>
</comment>
<gene>
    <name evidence="3" type="ORF">GS429_14530</name>
</gene>
<evidence type="ECO:0000259" key="2">
    <source>
        <dbReference type="Pfam" id="PF01551"/>
    </source>
</evidence>
<sequence>MTVHHPIDPDVEPEPGRLAAIRSSFPDPMYVFLLGFLSIPGYLFERFASLQLFALFFLAGLWPLVVGLATTLFGMVTGNGTDETDTPEPTDWIDMGDRATNARALASMLLLQFQPILLLTGILQMVGHIPILARHRGRLPSPATYESDVDYRLPLEGSWTVVNGSPDREYSHSWGILTQRYAYDFVITDDDGRTHEGERSLPEDYYCFGEPILAPADGVVVSVRNDHRDYHRTDGRMDPFQRSILGNNVILRHADDEYSVLAHLERGSVAVDPGDRVERGQRIARCGNSGNTTEPHLHFHVQDHPNFFLGAGLPIRFADVGTDHPRTETESHDAAYVHAGQRVRPVNGTVAE</sequence>
<dbReference type="Pfam" id="PF01551">
    <property type="entry name" value="Peptidase_M23"/>
    <property type="match status" value="1"/>
</dbReference>
<keyword evidence="1" id="KW-0472">Membrane</keyword>
<evidence type="ECO:0000256" key="1">
    <source>
        <dbReference type="SAM" id="Phobius"/>
    </source>
</evidence>
<dbReference type="AlphaFoldDB" id="A0A6B0VNP7"/>
<dbReference type="PANTHER" id="PTHR21666:SF270">
    <property type="entry name" value="MUREIN HYDROLASE ACTIVATOR ENVC"/>
    <property type="match status" value="1"/>
</dbReference>
<dbReference type="OrthoDB" id="7494at2157"/>
<organism evidence="3 4">
    <name type="scientific">Natronorubrum halalkaliphilum</name>
    <dbReference type="NCBI Taxonomy" id="2691917"/>
    <lineage>
        <taxon>Archaea</taxon>
        <taxon>Methanobacteriati</taxon>
        <taxon>Methanobacteriota</taxon>
        <taxon>Stenosarchaea group</taxon>
        <taxon>Halobacteria</taxon>
        <taxon>Halobacteriales</taxon>
        <taxon>Natrialbaceae</taxon>
        <taxon>Natronorubrum</taxon>
    </lineage>
</organism>
<feature type="transmembrane region" description="Helical" evidence="1">
    <location>
        <begin position="113"/>
        <end position="133"/>
    </location>
</feature>
<dbReference type="SUPFAM" id="SSF51261">
    <property type="entry name" value="Duplicated hybrid motif"/>
    <property type="match status" value="1"/>
</dbReference>
<dbReference type="Gene3D" id="2.70.70.10">
    <property type="entry name" value="Glucose Permease (Domain IIA)"/>
    <property type="match status" value="1"/>
</dbReference>
<dbReference type="InterPro" id="IPR050570">
    <property type="entry name" value="Cell_wall_metabolism_enzyme"/>
</dbReference>
<feature type="domain" description="M23ase beta-sheet core" evidence="2">
    <location>
        <begin position="209"/>
        <end position="303"/>
    </location>
</feature>
<keyword evidence="4" id="KW-1185">Reference proteome</keyword>
<proteinExistence type="predicted"/>
<dbReference type="InterPro" id="IPR016047">
    <property type="entry name" value="M23ase_b-sheet_dom"/>
</dbReference>
<feature type="transmembrane region" description="Helical" evidence="1">
    <location>
        <begin position="52"/>
        <end position="76"/>
    </location>
</feature>
<dbReference type="EMBL" id="WUYX01000044">
    <property type="protein sequence ID" value="MXV63260.1"/>
    <property type="molecule type" value="Genomic_DNA"/>
</dbReference>
<dbReference type="Proteomes" id="UP000434101">
    <property type="component" value="Unassembled WGS sequence"/>
</dbReference>
<dbReference type="GO" id="GO:0004222">
    <property type="term" value="F:metalloendopeptidase activity"/>
    <property type="evidence" value="ECO:0007669"/>
    <property type="project" value="TreeGrafter"/>
</dbReference>
<feature type="transmembrane region" description="Helical" evidence="1">
    <location>
        <begin position="28"/>
        <end position="45"/>
    </location>
</feature>
<name>A0A6B0VNP7_9EURY</name>
<dbReference type="RefSeq" id="WP_160066082.1">
    <property type="nucleotide sequence ID" value="NZ_WUYX01000044.1"/>
</dbReference>
<dbReference type="InterPro" id="IPR011055">
    <property type="entry name" value="Dup_hybrid_motif"/>
</dbReference>
<evidence type="ECO:0000313" key="3">
    <source>
        <dbReference type="EMBL" id="MXV63260.1"/>
    </source>
</evidence>
<evidence type="ECO:0000313" key="4">
    <source>
        <dbReference type="Proteomes" id="UP000434101"/>
    </source>
</evidence>
<keyword evidence="1" id="KW-1133">Transmembrane helix</keyword>
<dbReference type="CDD" id="cd12797">
    <property type="entry name" value="M23_peptidase"/>
    <property type="match status" value="1"/>
</dbReference>
<keyword evidence="1" id="KW-0812">Transmembrane</keyword>